<evidence type="ECO:0000313" key="2">
    <source>
        <dbReference type="Proteomes" id="UP001251217"/>
    </source>
</evidence>
<name>A0ABU1XFU8_9NOCA</name>
<dbReference type="Proteomes" id="UP001251217">
    <property type="component" value="Unassembled WGS sequence"/>
</dbReference>
<dbReference type="EMBL" id="JAVDWW010000004">
    <property type="protein sequence ID" value="MDR7169418.1"/>
    <property type="molecule type" value="Genomic_DNA"/>
</dbReference>
<accession>A0ABU1XFU8</accession>
<comment type="caution">
    <text evidence="1">The sequence shown here is derived from an EMBL/GenBank/DDBJ whole genome shotgun (WGS) entry which is preliminary data.</text>
</comment>
<sequence length="137" mass="15407">MMEKLESFLLYHVSDDWAPIGEFDGTVEAVAPDEYSRSNVLAIIKELTDNGYIRLGAFPGGGRSWEPWDVPVDEAIHRISHGYNGTPGYLDIAEDEIGACEIFRAAITETGRERLRALGDPYEKYGDPWENDPYLHS</sequence>
<evidence type="ECO:0000313" key="1">
    <source>
        <dbReference type="EMBL" id="MDR7169418.1"/>
    </source>
</evidence>
<reference evidence="1 2" key="1">
    <citation type="submission" date="2023-07" db="EMBL/GenBank/DDBJ databases">
        <title>Sorghum-associated microbial communities from plants grown in Nebraska, USA.</title>
        <authorList>
            <person name="Schachtman D."/>
        </authorList>
    </citation>
    <scope>NUCLEOTIDE SEQUENCE [LARGE SCALE GENOMIC DNA]</scope>
    <source>
        <strain evidence="1 2">4272</strain>
    </source>
</reference>
<protein>
    <submittedName>
        <fullName evidence="1">Uncharacterized protein</fullName>
    </submittedName>
</protein>
<organism evidence="1 2">
    <name type="scientific">Nocardia kruczakiae</name>
    <dbReference type="NCBI Taxonomy" id="261477"/>
    <lineage>
        <taxon>Bacteria</taxon>
        <taxon>Bacillati</taxon>
        <taxon>Actinomycetota</taxon>
        <taxon>Actinomycetes</taxon>
        <taxon>Mycobacteriales</taxon>
        <taxon>Nocardiaceae</taxon>
        <taxon>Nocardia</taxon>
    </lineage>
</organism>
<gene>
    <name evidence="1" type="ORF">J2W56_003159</name>
</gene>
<proteinExistence type="predicted"/>
<keyword evidence="2" id="KW-1185">Reference proteome</keyword>